<accession>A0A2H4PH61</accession>
<dbReference type="Proteomes" id="UP000241037">
    <property type="component" value="Segment"/>
</dbReference>
<keyword evidence="3" id="KW-1185">Reference proteome</keyword>
<evidence type="ECO:0000313" key="2">
    <source>
        <dbReference type="EMBL" id="ATW61964.1"/>
    </source>
</evidence>
<protein>
    <submittedName>
        <fullName evidence="2">HNH endonuclease</fullName>
    </submittedName>
</protein>
<organism evidence="2 3">
    <name type="scientific">Klebsiella phage Sugarland</name>
    <dbReference type="NCBI Taxonomy" id="2053603"/>
    <lineage>
        <taxon>Viruses</taxon>
        <taxon>Duplodnaviria</taxon>
        <taxon>Heunggongvirae</taxon>
        <taxon>Uroviricota</taxon>
        <taxon>Caudoviricetes</taxon>
        <taxon>Demerecviridae</taxon>
        <taxon>Sugarlandvirus</taxon>
        <taxon>Sugarlandvirus sugarland</taxon>
    </lineage>
</organism>
<dbReference type="SUPFAM" id="SSF54171">
    <property type="entry name" value="DNA-binding domain"/>
    <property type="match status" value="1"/>
</dbReference>
<dbReference type="InterPro" id="IPR016177">
    <property type="entry name" value="DNA-bd_dom_sf"/>
</dbReference>
<name>A0A2H4PH61_9CAUD</name>
<keyword evidence="2" id="KW-0540">Nuclease</keyword>
<gene>
    <name evidence="2" type="ORF">CPT_Sugarland_151</name>
</gene>
<dbReference type="Pfam" id="PF13392">
    <property type="entry name" value="HNH_3"/>
    <property type="match status" value="1"/>
</dbReference>
<dbReference type="SUPFAM" id="SSF54060">
    <property type="entry name" value="His-Me finger endonucleases"/>
    <property type="match status" value="1"/>
</dbReference>
<proteinExistence type="predicted"/>
<dbReference type="Gene3D" id="3.90.75.20">
    <property type="match status" value="1"/>
</dbReference>
<dbReference type="Gene3D" id="1.20.5.2050">
    <property type="match status" value="1"/>
</dbReference>
<dbReference type="OrthoDB" id="21336at10239"/>
<dbReference type="EMBL" id="MG459987">
    <property type="protein sequence ID" value="ATW61964.1"/>
    <property type="molecule type" value="Genomic_DNA"/>
</dbReference>
<reference evidence="2 3" key="1">
    <citation type="journal article" date="2018" name="Microbiol. Resour. Announc.">
        <title>Complete Genome Sequence of Klebsiella pneumoniae Siphophage Sugarland.</title>
        <authorList>
            <person name="Erickson S.G."/>
            <person name="Lessor L."/>
            <person name="O'Leary C.J."/>
            <person name="Gill J.J."/>
            <person name="Liu M."/>
        </authorList>
    </citation>
    <scope>NUCLEOTIDE SEQUENCE [LARGE SCALE GENOMIC DNA]</scope>
</reference>
<dbReference type="InterPro" id="IPR003615">
    <property type="entry name" value="HNH_nuc"/>
</dbReference>
<dbReference type="GO" id="GO:0003677">
    <property type="term" value="F:DNA binding"/>
    <property type="evidence" value="ECO:0007669"/>
    <property type="project" value="InterPro"/>
</dbReference>
<keyword evidence="2" id="KW-0255">Endonuclease</keyword>
<keyword evidence="2" id="KW-0378">Hydrolase</keyword>
<dbReference type="GO" id="GO:0004519">
    <property type="term" value="F:endonuclease activity"/>
    <property type="evidence" value="ECO:0007669"/>
    <property type="project" value="UniProtKB-KW"/>
</dbReference>
<dbReference type="InterPro" id="IPR044925">
    <property type="entry name" value="His-Me_finger_sf"/>
</dbReference>
<evidence type="ECO:0000313" key="3">
    <source>
        <dbReference type="Proteomes" id="UP000241037"/>
    </source>
</evidence>
<feature type="domain" description="HNH nuclease" evidence="1">
    <location>
        <begin position="66"/>
        <end position="108"/>
    </location>
</feature>
<sequence>MKCTNTPKTLTRDEILRHFTYVEAEGKLYYNALGEDPAYDARMSGKECASMDSKGYIRAHVKGVAYQVHRIIFFLHNNEWPEIVDHKDGVTWNNFHENLRKATYSQNGQNAKLASNNTSGVKGVTWNSSKNKWMARCSVNGTRKHVGYFDSISSAEEALDLFRKEHHGEFARKK</sequence>
<evidence type="ECO:0000259" key="1">
    <source>
        <dbReference type="Pfam" id="PF13392"/>
    </source>
</evidence>